<keyword evidence="2" id="KW-1184">Jasmonic acid signaling pathway</keyword>
<evidence type="ECO:0000313" key="4">
    <source>
        <dbReference type="EMBL" id="RHN53808.1"/>
    </source>
</evidence>
<dbReference type="GO" id="GO:0031347">
    <property type="term" value="P:regulation of defense response"/>
    <property type="evidence" value="ECO:0007669"/>
    <property type="project" value="UniProtKB-UniRule"/>
</dbReference>
<dbReference type="SMART" id="SM00979">
    <property type="entry name" value="TIFY"/>
    <property type="match status" value="1"/>
</dbReference>
<dbReference type="Pfam" id="PF06200">
    <property type="entry name" value="tify"/>
    <property type="match status" value="1"/>
</dbReference>
<evidence type="ECO:0000259" key="3">
    <source>
        <dbReference type="PROSITE" id="PS51320"/>
    </source>
</evidence>
<dbReference type="PANTHER" id="PTHR33077">
    <property type="entry name" value="PROTEIN TIFY 4A-RELATED-RELATED"/>
    <property type="match status" value="1"/>
</dbReference>
<reference evidence="4" key="1">
    <citation type="journal article" date="2018" name="Nat. Plants">
        <title>Whole-genome landscape of Medicago truncatula symbiotic genes.</title>
        <authorList>
            <person name="Pecrix Y."/>
            <person name="Gamas P."/>
            <person name="Carrere S."/>
        </authorList>
    </citation>
    <scope>NUCLEOTIDE SEQUENCE</scope>
    <source>
        <tissue evidence="4">Leaves</tissue>
    </source>
</reference>
<dbReference type="OrthoDB" id="1937734at2759"/>
<dbReference type="PANTHER" id="PTHR33077:SF140">
    <property type="entry name" value="PROTEIN TIFY 10B"/>
    <property type="match status" value="1"/>
</dbReference>
<dbReference type="Proteomes" id="UP000265566">
    <property type="component" value="Chromosome 5"/>
</dbReference>
<comment type="domain">
    <text evidence="2">The jas domain is required for interaction with COI1.</text>
</comment>
<dbReference type="EMBL" id="PSQE01000005">
    <property type="protein sequence ID" value="RHN53808.1"/>
    <property type="molecule type" value="Genomic_DNA"/>
</dbReference>
<comment type="similarity">
    <text evidence="1 2">Belongs to the TIFY/JAZ family.</text>
</comment>
<dbReference type="GO" id="GO:0005634">
    <property type="term" value="C:nucleus"/>
    <property type="evidence" value="ECO:0007669"/>
    <property type="project" value="UniProtKB-SubCell"/>
</dbReference>
<comment type="caution">
    <text evidence="4">The sequence shown here is derived from an EMBL/GenBank/DDBJ whole genome shotgun (WGS) entry which is preliminary data.</text>
</comment>
<comment type="function">
    <text evidence="2">Repressor of jasmonate responses.</text>
</comment>
<evidence type="ECO:0000256" key="1">
    <source>
        <dbReference type="ARBA" id="ARBA00008614"/>
    </source>
</evidence>
<keyword evidence="2" id="KW-0539">Nucleus</keyword>
<dbReference type="Gramene" id="rna28756">
    <property type="protein sequence ID" value="RHN53808.1"/>
    <property type="gene ID" value="gene28756"/>
</dbReference>
<dbReference type="InterPro" id="IPR010399">
    <property type="entry name" value="Tify_dom"/>
</dbReference>
<organism evidence="4">
    <name type="scientific">Medicago truncatula</name>
    <name type="common">Barrel medic</name>
    <name type="synonym">Medicago tribuloides</name>
    <dbReference type="NCBI Taxonomy" id="3880"/>
    <lineage>
        <taxon>Eukaryota</taxon>
        <taxon>Viridiplantae</taxon>
        <taxon>Streptophyta</taxon>
        <taxon>Embryophyta</taxon>
        <taxon>Tracheophyta</taxon>
        <taxon>Spermatophyta</taxon>
        <taxon>Magnoliopsida</taxon>
        <taxon>eudicotyledons</taxon>
        <taxon>Gunneridae</taxon>
        <taxon>Pentapetalae</taxon>
        <taxon>rosids</taxon>
        <taxon>fabids</taxon>
        <taxon>Fabales</taxon>
        <taxon>Fabaceae</taxon>
        <taxon>Papilionoideae</taxon>
        <taxon>50 kb inversion clade</taxon>
        <taxon>NPAAA clade</taxon>
        <taxon>Hologalegina</taxon>
        <taxon>IRL clade</taxon>
        <taxon>Trifolieae</taxon>
        <taxon>Medicago</taxon>
    </lineage>
</organism>
<dbReference type="InterPro" id="IPR040390">
    <property type="entry name" value="TIFY/JAZ"/>
</dbReference>
<dbReference type="Pfam" id="PF09425">
    <property type="entry name" value="Jas_motif"/>
    <property type="match status" value="1"/>
</dbReference>
<gene>
    <name evidence="4" type="ORF">MtrunA17_Chr5g0399861</name>
</gene>
<protein>
    <recommendedName>
        <fullName evidence="2">Protein TIFY</fullName>
    </recommendedName>
    <alternativeName>
        <fullName evidence="2">Jasmonate ZIM domain-containing protein</fullName>
    </alternativeName>
</protein>
<dbReference type="AlphaFoldDB" id="A0A396HMK7"/>
<dbReference type="GO" id="GO:0009611">
    <property type="term" value="P:response to wounding"/>
    <property type="evidence" value="ECO:0007669"/>
    <property type="project" value="UniProtKB-UniRule"/>
</dbReference>
<feature type="domain" description="Tify" evidence="3">
    <location>
        <begin position="38"/>
        <end position="73"/>
    </location>
</feature>
<sequence>MNHHNMTPMNFQQLPHLFLQEIPILGNSSVMKANIKKEEPKCAQMTILYDGKVIVFDDVPADKAKDIMDFSTKGITSTSQHHNNNYAYSSFLARNSLQDCYQVPSIPAIYDLPMTRKASLHRFLEKRKDRIAAKAPYQTSNPTTINKPIDESMTWLSLAPQSPQHKSECSSSSTH</sequence>
<comment type="subcellular location">
    <subcellularLocation>
        <location evidence="2">Nucleus</location>
    </subcellularLocation>
</comment>
<dbReference type="PROSITE" id="PS51320">
    <property type="entry name" value="TIFY"/>
    <property type="match status" value="1"/>
</dbReference>
<evidence type="ECO:0000256" key="2">
    <source>
        <dbReference type="RuleBase" id="RU369065"/>
    </source>
</evidence>
<dbReference type="GO" id="GO:2000022">
    <property type="term" value="P:regulation of jasmonic acid mediated signaling pathway"/>
    <property type="evidence" value="ECO:0007669"/>
    <property type="project" value="UniProtKB-UniRule"/>
</dbReference>
<accession>A0A396HMK7</accession>
<dbReference type="InterPro" id="IPR018467">
    <property type="entry name" value="CCT_CS"/>
</dbReference>
<name>A0A396HMK7_MEDTR</name>
<proteinExistence type="inferred from homology"/>